<evidence type="ECO:0000256" key="5">
    <source>
        <dbReference type="ARBA" id="ARBA00022723"/>
    </source>
</evidence>
<dbReference type="GO" id="GO:0000722">
    <property type="term" value="P:telomere maintenance via recombination"/>
    <property type="evidence" value="ECO:0007669"/>
    <property type="project" value="TreeGrafter"/>
</dbReference>
<dbReference type="GO" id="GO:0007004">
    <property type="term" value="P:telomere maintenance via telomerase"/>
    <property type="evidence" value="ECO:0007669"/>
    <property type="project" value="TreeGrafter"/>
</dbReference>
<sequence length="275" mass="31165">WSHYTFKFTWDGDVTHSNSGYTIHSLPLKRLPLFLQFYSQLTLITALAGRLLLNVSSTCAPAFLRLTAKVAQFIHDPKVAHETEVLAQIKLSFHNVNGRQMVCTRSIQALQQKNKLSVKTLESSLLAKDPETEGKYQRPCADIDSDIALHLGALQAILDNAIFCHQEESFWELIPPRHLSKFSFLSILVFELTAGRFPNLVFSRNPMTSLYPQRTGDQRGPNKTQPSTISNITRRKQRSTLETTRVQIDSYNDSVGELDTKIGSLTEELEELMEK</sequence>
<evidence type="ECO:0000256" key="4">
    <source>
        <dbReference type="ARBA" id="ARBA00022454"/>
    </source>
</evidence>
<proteinExistence type="predicted"/>
<dbReference type="OrthoDB" id="18797at2759"/>
<dbReference type="GO" id="GO:0030870">
    <property type="term" value="C:Mre11 complex"/>
    <property type="evidence" value="ECO:0007669"/>
    <property type="project" value="TreeGrafter"/>
</dbReference>
<keyword evidence="7" id="KW-0539">Nucleus</keyword>
<dbReference type="PANTHER" id="PTHR18867:SF12">
    <property type="entry name" value="DNA REPAIR PROTEIN RAD50"/>
    <property type="match status" value="1"/>
</dbReference>
<dbReference type="AlphaFoldDB" id="A0A433D8E0"/>
<comment type="subcellular location">
    <subcellularLocation>
        <location evidence="3">Chromosome</location>
    </subcellularLocation>
    <subcellularLocation>
        <location evidence="2">Nucleus</location>
    </subcellularLocation>
</comment>
<comment type="cofactor">
    <cofactor evidence="1">
        <name>Zn(2+)</name>
        <dbReference type="ChEBI" id="CHEBI:29105"/>
    </cofactor>
</comment>
<name>A0A433D8E0_9FUNG</name>
<evidence type="ECO:0000259" key="9">
    <source>
        <dbReference type="Pfam" id="PF13476"/>
    </source>
</evidence>
<keyword evidence="5" id="KW-0479">Metal-binding</keyword>
<dbReference type="GO" id="GO:0070192">
    <property type="term" value="P:chromosome organization involved in meiotic cell cycle"/>
    <property type="evidence" value="ECO:0007669"/>
    <property type="project" value="TreeGrafter"/>
</dbReference>
<dbReference type="GO" id="GO:0043047">
    <property type="term" value="F:single-stranded telomeric DNA binding"/>
    <property type="evidence" value="ECO:0007669"/>
    <property type="project" value="TreeGrafter"/>
</dbReference>
<keyword evidence="4" id="KW-0158">Chromosome</keyword>
<dbReference type="PANTHER" id="PTHR18867">
    <property type="entry name" value="RAD50"/>
    <property type="match status" value="1"/>
</dbReference>
<dbReference type="GO" id="GO:0000794">
    <property type="term" value="C:condensed nuclear chromosome"/>
    <property type="evidence" value="ECO:0007669"/>
    <property type="project" value="TreeGrafter"/>
</dbReference>
<feature type="non-terminal residue" evidence="10">
    <location>
        <position position="1"/>
    </location>
</feature>
<gene>
    <name evidence="10" type="ORF">BC936DRAFT_146117</name>
</gene>
<accession>A0A433D8E0</accession>
<dbReference type="GO" id="GO:0003691">
    <property type="term" value="F:double-stranded telomeric DNA binding"/>
    <property type="evidence" value="ECO:0007669"/>
    <property type="project" value="TreeGrafter"/>
</dbReference>
<evidence type="ECO:0000256" key="3">
    <source>
        <dbReference type="ARBA" id="ARBA00004286"/>
    </source>
</evidence>
<dbReference type="InterPro" id="IPR038729">
    <property type="entry name" value="Rad50/SbcC_AAA"/>
</dbReference>
<dbReference type="GO" id="GO:0016887">
    <property type="term" value="F:ATP hydrolysis activity"/>
    <property type="evidence" value="ECO:0007669"/>
    <property type="project" value="InterPro"/>
</dbReference>
<keyword evidence="6" id="KW-0862">Zinc</keyword>
<feature type="non-terminal residue" evidence="10">
    <location>
        <position position="275"/>
    </location>
</feature>
<dbReference type="Proteomes" id="UP000268093">
    <property type="component" value="Unassembled WGS sequence"/>
</dbReference>
<protein>
    <recommendedName>
        <fullName evidence="9">Rad50/SbcC-type AAA domain-containing protein</fullName>
    </recommendedName>
</protein>
<feature type="domain" description="Rad50/SbcC-type AAA" evidence="9">
    <location>
        <begin position="72"/>
        <end position="247"/>
    </location>
</feature>
<evidence type="ECO:0000256" key="1">
    <source>
        <dbReference type="ARBA" id="ARBA00001947"/>
    </source>
</evidence>
<dbReference type="GO" id="GO:0006302">
    <property type="term" value="P:double-strand break repair"/>
    <property type="evidence" value="ECO:0007669"/>
    <property type="project" value="InterPro"/>
</dbReference>
<evidence type="ECO:0000256" key="6">
    <source>
        <dbReference type="ARBA" id="ARBA00022833"/>
    </source>
</evidence>
<reference evidence="10 11" key="1">
    <citation type="journal article" date="2018" name="New Phytol.">
        <title>Phylogenomics of Endogonaceae and evolution of mycorrhizas within Mucoromycota.</title>
        <authorList>
            <person name="Chang Y."/>
            <person name="Desiro A."/>
            <person name="Na H."/>
            <person name="Sandor L."/>
            <person name="Lipzen A."/>
            <person name="Clum A."/>
            <person name="Barry K."/>
            <person name="Grigoriev I.V."/>
            <person name="Martin F.M."/>
            <person name="Stajich J.E."/>
            <person name="Smith M.E."/>
            <person name="Bonito G."/>
            <person name="Spatafora J.W."/>
        </authorList>
    </citation>
    <scope>NUCLEOTIDE SEQUENCE [LARGE SCALE GENOMIC DNA]</scope>
    <source>
        <strain evidence="10 11">GMNB39</strain>
    </source>
</reference>
<dbReference type="GO" id="GO:0046872">
    <property type="term" value="F:metal ion binding"/>
    <property type="evidence" value="ECO:0007669"/>
    <property type="project" value="UniProtKB-KW"/>
</dbReference>
<keyword evidence="11" id="KW-1185">Reference proteome</keyword>
<evidence type="ECO:0000256" key="8">
    <source>
        <dbReference type="ARBA" id="ARBA00049360"/>
    </source>
</evidence>
<dbReference type="EMBL" id="RBNI01004958">
    <property type="protein sequence ID" value="RUP47112.1"/>
    <property type="molecule type" value="Genomic_DNA"/>
</dbReference>
<evidence type="ECO:0000256" key="2">
    <source>
        <dbReference type="ARBA" id="ARBA00004123"/>
    </source>
</evidence>
<dbReference type="Pfam" id="PF13476">
    <property type="entry name" value="AAA_23"/>
    <property type="match status" value="1"/>
</dbReference>
<comment type="catalytic activity">
    <reaction evidence="8">
        <text>ATP + H2O = ADP + phosphate + H(+)</text>
        <dbReference type="Rhea" id="RHEA:13065"/>
        <dbReference type="ChEBI" id="CHEBI:15377"/>
        <dbReference type="ChEBI" id="CHEBI:15378"/>
        <dbReference type="ChEBI" id="CHEBI:30616"/>
        <dbReference type="ChEBI" id="CHEBI:43474"/>
        <dbReference type="ChEBI" id="CHEBI:456216"/>
    </reaction>
</comment>
<comment type="caution">
    <text evidence="10">The sequence shown here is derived from an EMBL/GenBank/DDBJ whole genome shotgun (WGS) entry which is preliminary data.</text>
</comment>
<organism evidence="10 11">
    <name type="scientific">Jimgerdemannia flammicorona</name>
    <dbReference type="NCBI Taxonomy" id="994334"/>
    <lineage>
        <taxon>Eukaryota</taxon>
        <taxon>Fungi</taxon>
        <taxon>Fungi incertae sedis</taxon>
        <taxon>Mucoromycota</taxon>
        <taxon>Mucoromycotina</taxon>
        <taxon>Endogonomycetes</taxon>
        <taxon>Endogonales</taxon>
        <taxon>Endogonaceae</taxon>
        <taxon>Jimgerdemannia</taxon>
    </lineage>
</organism>
<evidence type="ECO:0000313" key="10">
    <source>
        <dbReference type="EMBL" id="RUP47112.1"/>
    </source>
</evidence>
<dbReference type="GO" id="GO:0051880">
    <property type="term" value="F:G-quadruplex DNA binding"/>
    <property type="evidence" value="ECO:0007669"/>
    <property type="project" value="TreeGrafter"/>
</dbReference>
<evidence type="ECO:0000313" key="11">
    <source>
        <dbReference type="Proteomes" id="UP000268093"/>
    </source>
</evidence>
<evidence type="ECO:0000256" key="7">
    <source>
        <dbReference type="ARBA" id="ARBA00023242"/>
    </source>
</evidence>